<evidence type="ECO:0000256" key="5">
    <source>
        <dbReference type="ARBA" id="ARBA00022741"/>
    </source>
</evidence>
<dbReference type="Gene3D" id="2.60.120.10">
    <property type="entry name" value="Jelly Rolls"/>
    <property type="match status" value="2"/>
</dbReference>
<keyword evidence="6 7" id="KW-0114">cAMP</keyword>
<dbReference type="InterPro" id="IPR050503">
    <property type="entry name" value="cAMP-dep_PK_reg_su-like"/>
</dbReference>
<feature type="domain" description="Cyclic nucleotide-binding" evidence="9">
    <location>
        <begin position="141"/>
        <end position="261"/>
    </location>
</feature>
<dbReference type="CDD" id="cd00038">
    <property type="entry name" value="CAP_ED"/>
    <property type="match status" value="2"/>
</dbReference>
<dbReference type="GO" id="GO:0005829">
    <property type="term" value="C:cytosol"/>
    <property type="evidence" value="ECO:0007669"/>
    <property type="project" value="TreeGrafter"/>
</dbReference>
<keyword evidence="2" id="KW-0597">Phosphoprotein</keyword>
<dbReference type="EMBL" id="BLLK01000045">
    <property type="protein sequence ID" value="GFH51421.1"/>
    <property type="molecule type" value="Genomic_DNA"/>
</dbReference>
<dbReference type="GO" id="GO:0030552">
    <property type="term" value="F:cAMP binding"/>
    <property type="evidence" value="ECO:0007669"/>
    <property type="project" value="UniProtKB-KW"/>
</dbReference>
<accession>A0AAD3H5V7</accession>
<feature type="binding site" evidence="7">
    <location>
        <position position="342"/>
    </location>
    <ligand>
        <name>3',5'-cyclic AMP</name>
        <dbReference type="ChEBI" id="CHEBI:58165"/>
        <label>2</label>
    </ligand>
</feature>
<dbReference type="PROSITE" id="PS00889">
    <property type="entry name" value="CNMP_BINDING_2"/>
    <property type="match status" value="1"/>
</dbReference>
<keyword evidence="3 7" id="KW-0116">cAMP-binding</keyword>
<dbReference type="InterPro" id="IPR014710">
    <property type="entry name" value="RmlC-like_jellyroll"/>
</dbReference>
<evidence type="ECO:0000313" key="11">
    <source>
        <dbReference type="Proteomes" id="UP001054902"/>
    </source>
</evidence>
<keyword evidence="4" id="KW-0677">Repeat</keyword>
<sequence length="381" mass="43151">MSTNTDLQQTLKDYLAEKNLNKLFVSIVESLLLERPDNVAAFIVRYLKENFPNELEEANDDHSENEEKMHSESESEDSGSEIESENEEEILKVQPRPVRRRASICAEKMCTKAASAEEIKKTPKSQEEMEKIHKILMQCVLFEHLDEKQLETVKEAMFPVEKNDGENIIQQGDNGDNFYVIETGNVNVYILNESGDQDLVNEYSDGDSFGELAIMYNAPRAATCIAKSDVKLWALDRTSFKLILMKSALEKRSQYKSFLKDIPLLDGISEQNLSVISDVLHEETLENDQTVFNEGVPGDRFYIVKTGGVLCRKKVDGEEKIVSRLGPGSYFGELALLSGKPRAATVVTTADKTLLLSLDRNQFNRVLGPLRELLQQKEWKD</sequence>
<dbReference type="InterPro" id="IPR018490">
    <property type="entry name" value="cNMP-bd_dom_sf"/>
</dbReference>
<protein>
    <submittedName>
        <fullName evidence="10">cAMP-dependent protein kinase regulatory subunit</fullName>
    </submittedName>
</protein>
<dbReference type="SUPFAM" id="SSF51206">
    <property type="entry name" value="cAMP-binding domain-like"/>
    <property type="match status" value="2"/>
</dbReference>
<evidence type="ECO:0000256" key="4">
    <source>
        <dbReference type="ARBA" id="ARBA00022737"/>
    </source>
</evidence>
<dbReference type="Proteomes" id="UP001054902">
    <property type="component" value="Unassembled WGS sequence"/>
</dbReference>
<dbReference type="InterPro" id="IPR018488">
    <property type="entry name" value="cNMP-bd_CS"/>
</dbReference>
<feature type="region of interest" description="Disordered" evidence="8">
    <location>
        <begin position="56"/>
        <end position="93"/>
    </location>
</feature>
<dbReference type="AlphaFoldDB" id="A0AAD3H5V7"/>
<evidence type="ECO:0000256" key="7">
    <source>
        <dbReference type="PIRSR" id="PIRSR000548-1"/>
    </source>
</evidence>
<gene>
    <name evidence="10" type="ORF">CTEN210_07897</name>
</gene>
<evidence type="ECO:0000259" key="9">
    <source>
        <dbReference type="PROSITE" id="PS50042"/>
    </source>
</evidence>
<feature type="compositionally biased region" description="Basic and acidic residues" evidence="8">
    <location>
        <begin position="60"/>
        <end position="73"/>
    </location>
</feature>
<dbReference type="GO" id="GO:0004862">
    <property type="term" value="F:cAMP-dependent protein kinase inhibitor activity"/>
    <property type="evidence" value="ECO:0007669"/>
    <property type="project" value="TreeGrafter"/>
</dbReference>
<feature type="domain" description="Cyclic nucleotide-binding" evidence="9">
    <location>
        <begin position="264"/>
        <end position="376"/>
    </location>
</feature>
<proteinExistence type="inferred from homology"/>
<dbReference type="PROSITE" id="PS50042">
    <property type="entry name" value="CNMP_BINDING_3"/>
    <property type="match status" value="2"/>
</dbReference>
<evidence type="ECO:0000256" key="6">
    <source>
        <dbReference type="ARBA" id="ARBA00023149"/>
    </source>
</evidence>
<evidence type="ECO:0000256" key="3">
    <source>
        <dbReference type="ARBA" id="ARBA00022566"/>
    </source>
</evidence>
<evidence type="ECO:0000313" key="10">
    <source>
        <dbReference type="EMBL" id="GFH51421.1"/>
    </source>
</evidence>
<dbReference type="InterPro" id="IPR012198">
    <property type="entry name" value="cAMP_dep_PK_reg_su"/>
</dbReference>
<evidence type="ECO:0000256" key="8">
    <source>
        <dbReference type="SAM" id="MobiDB-lite"/>
    </source>
</evidence>
<dbReference type="PRINTS" id="PR00103">
    <property type="entry name" value="CAMPKINASE"/>
</dbReference>
<reference evidence="10 11" key="1">
    <citation type="journal article" date="2021" name="Sci. Rep.">
        <title>The genome of the diatom Chaetoceros tenuissimus carries an ancient integrated fragment of an extant virus.</title>
        <authorList>
            <person name="Hongo Y."/>
            <person name="Kimura K."/>
            <person name="Takaki Y."/>
            <person name="Yoshida Y."/>
            <person name="Baba S."/>
            <person name="Kobayashi G."/>
            <person name="Nagasaki K."/>
            <person name="Hano T."/>
            <person name="Tomaru Y."/>
        </authorList>
    </citation>
    <scope>NUCLEOTIDE SEQUENCE [LARGE SCALE GENOMIC DNA]</scope>
    <source>
        <strain evidence="10 11">NIES-3715</strain>
    </source>
</reference>
<dbReference type="GO" id="GO:0034236">
    <property type="term" value="F:protein kinase A catalytic subunit binding"/>
    <property type="evidence" value="ECO:0007669"/>
    <property type="project" value="TreeGrafter"/>
</dbReference>
<dbReference type="SMART" id="SM00100">
    <property type="entry name" value="cNMP"/>
    <property type="match status" value="2"/>
</dbReference>
<name>A0AAD3H5V7_9STRA</name>
<dbReference type="Pfam" id="PF00027">
    <property type="entry name" value="cNMP_binding"/>
    <property type="match status" value="2"/>
</dbReference>
<dbReference type="PANTHER" id="PTHR11635:SF152">
    <property type="entry name" value="CAMP-DEPENDENT PROTEIN KINASE TYPE I REGULATORY SUBUNIT-RELATED"/>
    <property type="match status" value="1"/>
</dbReference>
<feature type="binding site" evidence="7">
    <location>
        <position position="211"/>
    </location>
    <ligand>
        <name>3',5'-cyclic AMP</name>
        <dbReference type="ChEBI" id="CHEBI:58165"/>
        <label>1</label>
    </ligand>
</feature>
<feature type="binding site" evidence="7">
    <location>
        <position position="220"/>
    </location>
    <ligand>
        <name>3',5'-cyclic AMP</name>
        <dbReference type="ChEBI" id="CHEBI:58165"/>
        <label>1</label>
    </ligand>
</feature>
<keyword evidence="11" id="KW-1185">Reference proteome</keyword>
<keyword evidence="5 7" id="KW-0547">Nucleotide-binding</keyword>
<dbReference type="PANTHER" id="PTHR11635">
    <property type="entry name" value="CAMP-DEPENDENT PROTEIN KINASE REGULATORY CHAIN"/>
    <property type="match status" value="1"/>
</dbReference>
<dbReference type="InterPro" id="IPR000595">
    <property type="entry name" value="cNMP-bd_dom"/>
</dbReference>
<feature type="binding site" evidence="7">
    <location>
        <position position="333"/>
    </location>
    <ligand>
        <name>3',5'-cyclic AMP</name>
        <dbReference type="ChEBI" id="CHEBI:58165"/>
        <label>2</label>
    </ligand>
</feature>
<organism evidence="10 11">
    <name type="scientific">Chaetoceros tenuissimus</name>
    <dbReference type="NCBI Taxonomy" id="426638"/>
    <lineage>
        <taxon>Eukaryota</taxon>
        <taxon>Sar</taxon>
        <taxon>Stramenopiles</taxon>
        <taxon>Ochrophyta</taxon>
        <taxon>Bacillariophyta</taxon>
        <taxon>Coscinodiscophyceae</taxon>
        <taxon>Chaetocerotophycidae</taxon>
        <taxon>Chaetocerotales</taxon>
        <taxon>Chaetocerotaceae</taxon>
        <taxon>Chaetoceros</taxon>
    </lineage>
</organism>
<comment type="similarity">
    <text evidence="1">Belongs to the cAMP-dependent kinase regulatory chain family.</text>
</comment>
<dbReference type="GO" id="GO:0005952">
    <property type="term" value="C:cAMP-dependent protein kinase complex"/>
    <property type="evidence" value="ECO:0007669"/>
    <property type="project" value="InterPro"/>
</dbReference>
<evidence type="ECO:0000256" key="1">
    <source>
        <dbReference type="ARBA" id="ARBA00005753"/>
    </source>
</evidence>
<dbReference type="PIRSF" id="PIRSF000548">
    <property type="entry name" value="PK_regulatory"/>
    <property type="match status" value="1"/>
</dbReference>
<feature type="compositionally biased region" description="Acidic residues" evidence="8">
    <location>
        <begin position="74"/>
        <end position="88"/>
    </location>
</feature>
<evidence type="ECO:0000256" key="2">
    <source>
        <dbReference type="ARBA" id="ARBA00022553"/>
    </source>
</evidence>
<comment type="caution">
    <text evidence="10">The sequence shown here is derived from an EMBL/GenBank/DDBJ whole genome shotgun (WGS) entry which is preliminary data.</text>
</comment>
<dbReference type="PROSITE" id="PS00888">
    <property type="entry name" value="CNMP_BINDING_1"/>
    <property type="match status" value="1"/>
</dbReference>